<dbReference type="InterPro" id="IPR012944">
    <property type="entry name" value="SusD_RagB_dom"/>
</dbReference>
<keyword evidence="5" id="KW-0998">Cell outer membrane</keyword>
<dbReference type="Proteomes" id="UP000198984">
    <property type="component" value="Unassembled WGS sequence"/>
</dbReference>
<comment type="subcellular location">
    <subcellularLocation>
        <location evidence="1">Cell outer membrane</location>
    </subcellularLocation>
</comment>
<gene>
    <name evidence="9" type="ORF">SAMN04488505_104245</name>
</gene>
<dbReference type="OrthoDB" id="625727at2"/>
<dbReference type="Pfam" id="PF07980">
    <property type="entry name" value="SusD_RagB"/>
    <property type="match status" value="1"/>
</dbReference>
<dbReference type="RefSeq" id="WP_089914962.1">
    <property type="nucleotide sequence ID" value="NZ_FOBB01000004.1"/>
</dbReference>
<dbReference type="Gene3D" id="1.25.40.390">
    <property type="match status" value="1"/>
</dbReference>
<dbReference type="STRING" id="573321.SAMN04488505_104245"/>
<keyword evidence="3" id="KW-0732">Signal</keyword>
<evidence type="ECO:0000259" key="8">
    <source>
        <dbReference type="Pfam" id="PF14322"/>
    </source>
</evidence>
<keyword evidence="10" id="KW-1185">Reference proteome</keyword>
<dbReference type="CDD" id="cd08977">
    <property type="entry name" value="SusD"/>
    <property type="match status" value="1"/>
</dbReference>
<evidence type="ECO:0000256" key="1">
    <source>
        <dbReference type="ARBA" id="ARBA00004442"/>
    </source>
</evidence>
<dbReference type="InterPro" id="IPR033985">
    <property type="entry name" value="SusD-like_N"/>
</dbReference>
<evidence type="ECO:0000313" key="9">
    <source>
        <dbReference type="EMBL" id="SEM38762.1"/>
    </source>
</evidence>
<feature type="transmembrane region" description="Helical" evidence="6">
    <location>
        <begin position="21"/>
        <end position="43"/>
    </location>
</feature>
<dbReference type="Pfam" id="PF14322">
    <property type="entry name" value="SusD-like_3"/>
    <property type="match status" value="1"/>
</dbReference>
<evidence type="ECO:0000259" key="7">
    <source>
        <dbReference type="Pfam" id="PF07980"/>
    </source>
</evidence>
<feature type="domain" description="RagB/SusD" evidence="7">
    <location>
        <begin position="345"/>
        <end position="496"/>
    </location>
</feature>
<evidence type="ECO:0000256" key="3">
    <source>
        <dbReference type="ARBA" id="ARBA00022729"/>
    </source>
</evidence>
<protein>
    <submittedName>
        <fullName evidence="9">SusD family protein</fullName>
    </submittedName>
</protein>
<dbReference type="EMBL" id="FOBB01000004">
    <property type="protein sequence ID" value="SEM38762.1"/>
    <property type="molecule type" value="Genomic_DNA"/>
</dbReference>
<evidence type="ECO:0000256" key="2">
    <source>
        <dbReference type="ARBA" id="ARBA00006275"/>
    </source>
</evidence>
<reference evidence="9 10" key="1">
    <citation type="submission" date="2016-10" db="EMBL/GenBank/DDBJ databases">
        <authorList>
            <person name="de Groot N.N."/>
        </authorList>
    </citation>
    <scope>NUCLEOTIDE SEQUENCE [LARGE SCALE GENOMIC DNA]</scope>
    <source>
        <strain evidence="9 10">DSM 21039</strain>
    </source>
</reference>
<organism evidence="9 10">
    <name type="scientific">Chitinophaga rupis</name>
    <dbReference type="NCBI Taxonomy" id="573321"/>
    <lineage>
        <taxon>Bacteria</taxon>
        <taxon>Pseudomonadati</taxon>
        <taxon>Bacteroidota</taxon>
        <taxon>Chitinophagia</taxon>
        <taxon>Chitinophagales</taxon>
        <taxon>Chitinophagaceae</taxon>
        <taxon>Chitinophaga</taxon>
    </lineage>
</organism>
<keyword evidence="6" id="KW-1133">Transmembrane helix</keyword>
<dbReference type="SUPFAM" id="SSF48452">
    <property type="entry name" value="TPR-like"/>
    <property type="match status" value="1"/>
</dbReference>
<feature type="domain" description="SusD-like N-terminal" evidence="8">
    <location>
        <begin position="117"/>
        <end position="255"/>
    </location>
</feature>
<evidence type="ECO:0000256" key="6">
    <source>
        <dbReference type="SAM" id="Phobius"/>
    </source>
</evidence>
<evidence type="ECO:0000256" key="5">
    <source>
        <dbReference type="ARBA" id="ARBA00023237"/>
    </source>
</evidence>
<evidence type="ECO:0000256" key="4">
    <source>
        <dbReference type="ARBA" id="ARBA00023136"/>
    </source>
</evidence>
<comment type="similarity">
    <text evidence="2">Belongs to the SusD family.</text>
</comment>
<keyword evidence="4 6" id="KW-0472">Membrane</keyword>
<sequence>MRRHKIKEIFAHLKQIVSAKAILLWIIYCIMGSVFLTACAKLVEVNAPVTSTSGPNVYQSDPTAIAVMTNIYARISSASFGNGGLSSLSLFPGLSSDELTLHKGLTMPGYEQYRAFYTNNLTSLNMGGADYWSACYPIIFICNAAINGLNTSAALTPSVKQQLLGEAKFVRAFCYFYLVNLYGDVPLVLSTDYSVTASLGRTPQTDVWAQIIADLNDAKKVLSADFVDITLLNVSGERVRPTKWAAIGLLARAYLYTKKWDSASLNATDVINETGRFQLLGDLNSVFNANSNETIWQIQPVNLGQNTPDGRFFVLPDTGPDNDHPVYLSRSLLNSFENSDRRRENWIGAVNTGGIDSFYYPHKYKISGLDQPVTEYETILRLSEQYLIRAEARAQQGNIQGAVSDLNLIRLRAGLIPIQVTTKEIILNKIYHERRVELFTEWGHRWLDLKRTNTIDAVMANEASQKEAVWSNYKQLYPISLGEIQNGINLKQNLGY</sequence>
<evidence type="ECO:0000313" key="10">
    <source>
        <dbReference type="Proteomes" id="UP000198984"/>
    </source>
</evidence>
<dbReference type="GO" id="GO:0009279">
    <property type="term" value="C:cell outer membrane"/>
    <property type="evidence" value="ECO:0007669"/>
    <property type="project" value="UniProtKB-SubCell"/>
</dbReference>
<dbReference type="AlphaFoldDB" id="A0A1H7XXV8"/>
<name>A0A1H7XXV8_9BACT</name>
<proteinExistence type="inferred from homology"/>
<accession>A0A1H7XXV8</accession>
<keyword evidence="6" id="KW-0812">Transmembrane</keyword>
<dbReference type="InterPro" id="IPR011990">
    <property type="entry name" value="TPR-like_helical_dom_sf"/>
</dbReference>